<dbReference type="Gene3D" id="3.30.70.100">
    <property type="match status" value="1"/>
</dbReference>
<keyword evidence="5" id="KW-0378">Hydrolase</keyword>
<dbReference type="InterPro" id="IPR020456">
    <property type="entry name" value="Acylphosphatase"/>
</dbReference>
<dbReference type="NCBIfam" id="NF011001">
    <property type="entry name" value="PRK14427.1"/>
    <property type="match status" value="1"/>
</dbReference>
<comment type="catalytic activity">
    <reaction evidence="4 5">
        <text>an acyl phosphate + H2O = a carboxylate + phosphate + H(+)</text>
        <dbReference type="Rhea" id="RHEA:14965"/>
        <dbReference type="ChEBI" id="CHEBI:15377"/>
        <dbReference type="ChEBI" id="CHEBI:15378"/>
        <dbReference type="ChEBI" id="CHEBI:29067"/>
        <dbReference type="ChEBI" id="CHEBI:43474"/>
        <dbReference type="ChEBI" id="CHEBI:59918"/>
        <dbReference type="EC" id="3.6.1.7"/>
    </reaction>
</comment>
<gene>
    <name evidence="9" type="primary">acyP</name>
    <name evidence="9" type="ORF">SCMU_06250</name>
</gene>
<dbReference type="SUPFAM" id="SSF54975">
    <property type="entry name" value="Acylphosphatase/BLUF domain-like"/>
    <property type="match status" value="1"/>
</dbReference>
<dbReference type="InterPro" id="IPR017968">
    <property type="entry name" value="Acylphosphatase_CS"/>
</dbReference>
<proteinExistence type="inferred from homology"/>
<dbReference type="PRINTS" id="PR00112">
    <property type="entry name" value="ACYLPHPHTASE"/>
</dbReference>
<organism evidence="9 10">
    <name type="scientific">Sinomonas cyclohexanicum</name>
    <name type="common">Corynebacterium cyclohexanicum</name>
    <dbReference type="NCBI Taxonomy" id="322009"/>
    <lineage>
        <taxon>Bacteria</taxon>
        <taxon>Bacillati</taxon>
        <taxon>Actinomycetota</taxon>
        <taxon>Actinomycetes</taxon>
        <taxon>Micrococcales</taxon>
        <taxon>Micrococcaceae</taxon>
        <taxon>Sinomonas</taxon>
    </lineage>
</organism>
<feature type="active site" evidence="5">
    <location>
        <position position="47"/>
    </location>
</feature>
<feature type="active site" evidence="5">
    <location>
        <position position="65"/>
    </location>
</feature>
<dbReference type="PROSITE" id="PS51160">
    <property type="entry name" value="ACYLPHOSPHATASE_3"/>
    <property type="match status" value="1"/>
</dbReference>
<evidence type="ECO:0000256" key="1">
    <source>
        <dbReference type="ARBA" id="ARBA00005614"/>
    </source>
</evidence>
<dbReference type="InterPro" id="IPR036046">
    <property type="entry name" value="Acylphosphatase-like_dom_sf"/>
</dbReference>
<evidence type="ECO:0000256" key="4">
    <source>
        <dbReference type="ARBA" id="ARBA00047645"/>
    </source>
</evidence>
<dbReference type="PROSITE" id="PS00150">
    <property type="entry name" value="ACYLPHOSPHATASE_1"/>
    <property type="match status" value="1"/>
</dbReference>
<feature type="domain" description="Acylphosphatase-like" evidence="8">
    <location>
        <begin position="32"/>
        <end position="118"/>
    </location>
</feature>
<dbReference type="Proteomes" id="UP001319861">
    <property type="component" value="Chromosome"/>
</dbReference>
<evidence type="ECO:0000256" key="7">
    <source>
        <dbReference type="SAM" id="MobiDB-lite"/>
    </source>
</evidence>
<dbReference type="InterPro" id="IPR001792">
    <property type="entry name" value="Acylphosphatase-like_dom"/>
</dbReference>
<evidence type="ECO:0000256" key="2">
    <source>
        <dbReference type="ARBA" id="ARBA00012150"/>
    </source>
</evidence>
<dbReference type="EC" id="3.6.1.7" evidence="2 5"/>
<dbReference type="PANTHER" id="PTHR47268">
    <property type="entry name" value="ACYLPHOSPHATASE"/>
    <property type="match status" value="1"/>
</dbReference>
<keyword evidence="10" id="KW-1185">Reference proteome</keyword>
<reference evidence="9 10" key="1">
    <citation type="journal article" date="2021" name="J. Biosci. Bioeng.">
        <title>Identification and characterization of a chc gene cluster responsible for the aromatization pathway of cyclohexanecarboxylate degradation in Sinomonas cyclohexanicum ATCC 51369.</title>
        <authorList>
            <person name="Yamamoto T."/>
            <person name="Hasegawa Y."/>
            <person name="Lau P.C.K."/>
            <person name="Iwaki H."/>
        </authorList>
    </citation>
    <scope>NUCLEOTIDE SEQUENCE [LARGE SCALE GENOMIC DNA]</scope>
    <source>
        <strain evidence="9 10">ATCC 51369</strain>
    </source>
</reference>
<name>A0ABM7PRG5_SINCY</name>
<evidence type="ECO:0000313" key="9">
    <source>
        <dbReference type="EMBL" id="BCT74783.1"/>
    </source>
</evidence>
<dbReference type="EMBL" id="AP024525">
    <property type="protein sequence ID" value="BCT74783.1"/>
    <property type="molecule type" value="Genomic_DNA"/>
</dbReference>
<evidence type="ECO:0000256" key="3">
    <source>
        <dbReference type="ARBA" id="ARBA00015991"/>
    </source>
</evidence>
<sequence>MPLFRRHGTHGPDAPRAAGSPGAIGTSDGPARLEARVSGIVQGVGFRYWTLAEAEKRGLVGSAGNLPDGTVQVVAEGPRAGVEGLLAWLRSGETPGRVDRVDAGFAPATGEFSRFSLF</sequence>
<dbReference type="PANTHER" id="PTHR47268:SF4">
    <property type="entry name" value="ACYLPHOSPHATASE"/>
    <property type="match status" value="1"/>
</dbReference>
<dbReference type="RefSeq" id="WP_371829628.1">
    <property type="nucleotide sequence ID" value="NZ_AP024525.1"/>
</dbReference>
<protein>
    <recommendedName>
        <fullName evidence="3 5">acylphosphatase</fullName>
        <ecNumber evidence="2 5">3.6.1.7</ecNumber>
    </recommendedName>
</protein>
<dbReference type="Pfam" id="PF00708">
    <property type="entry name" value="Acylphosphatase"/>
    <property type="match status" value="1"/>
</dbReference>
<evidence type="ECO:0000256" key="5">
    <source>
        <dbReference type="PROSITE-ProRule" id="PRU00520"/>
    </source>
</evidence>
<feature type="region of interest" description="Disordered" evidence="7">
    <location>
        <begin position="1"/>
        <end position="29"/>
    </location>
</feature>
<evidence type="ECO:0000259" key="8">
    <source>
        <dbReference type="PROSITE" id="PS51160"/>
    </source>
</evidence>
<comment type="similarity">
    <text evidence="1 6">Belongs to the acylphosphatase family.</text>
</comment>
<evidence type="ECO:0000313" key="10">
    <source>
        <dbReference type="Proteomes" id="UP001319861"/>
    </source>
</evidence>
<evidence type="ECO:0000256" key="6">
    <source>
        <dbReference type="RuleBase" id="RU004168"/>
    </source>
</evidence>
<accession>A0ABM7PRG5</accession>